<proteinExistence type="predicted"/>
<dbReference type="Proteomes" id="UP000266861">
    <property type="component" value="Unassembled WGS sequence"/>
</dbReference>
<reference evidence="2 3" key="1">
    <citation type="submission" date="2018-08" db="EMBL/GenBank/DDBJ databases">
        <title>Genome and evolution of the arbuscular mycorrhizal fungus Diversispora epigaea (formerly Glomus versiforme) and its bacterial endosymbionts.</title>
        <authorList>
            <person name="Sun X."/>
            <person name="Fei Z."/>
            <person name="Harrison M."/>
        </authorList>
    </citation>
    <scope>NUCLEOTIDE SEQUENCE [LARGE SCALE GENOMIC DNA]</scope>
    <source>
        <strain evidence="2 3">IT104</strain>
    </source>
</reference>
<dbReference type="EMBL" id="PQFF01000084">
    <property type="protein sequence ID" value="RHZ83722.1"/>
    <property type="molecule type" value="Genomic_DNA"/>
</dbReference>
<protein>
    <submittedName>
        <fullName evidence="2">Uncharacterized protein</fullName>
    </submittedName>
</protein>
<dbReference type="AlphaFoldDB" id="A0A397J9J4"/>
<name>A0A397J9J4_9GLOM</name>
<organism evidence="2 3">
    <name type="scientific">Diversispora epigaea</name>
    <dbReference type="NCBI Taxonomy" id="1348612"/>
    <lineage>
        <taxon>Eukaryota</taxon>
        <taxon>Fungi</taxon>
        <taxon>Fungi incertae sedis</taxon>
        <taxon>Mucoromycota</taxon>
        <taxon>Glomeromycotina</taxon>
        <taxon>Glomeromycetes</taxon>
        <taxon>Diversisporales</taxon>
        <taxon>Diversisporaceae</taxon>
        <taxon>Diversispora</taxon>
    </lineage>
</organism>
<dbReference type="OrthoDB" id="2398277at2759"/>
<evidence type="ECO:0000313" key="2">
    <source>
        <dbReference type="EMBL" id="RHZ83722.1"/>
    </source>
</evidence>
<evidence type="ECO:0000313" key="3">
    <source>
        <dbReference type="Proteomes" id="UP000266861"/>
    </source>
</evidence>
<accession>A0A397J9J4</accession>
<keyword evidence="3" id="KW-1185">Reference proteome</keyword>
<gene>
    <name evidence="2" type="ORF">Glove_88g117</name>
</gene>
<evidence type="ECO:0000256" key="1">
    <source>
        <dbReference type="SAM" id="MobiDB-lite"/>
    </source>
</evidence>
<dbReference type="STRING" id="1348612.A0A397J9J4"/>
<sequence>MAKIAESFFDLNLITVNATKSDLIVLNSVNTMEENVIDFVDSRLIPHEPDSVIQYLGLTDKQVRYIINQVLFSQIEYLLTDMVLGETIKNELNVSIKKCFKSVIEFSVALLDSVLYSHWDYRLFNIEDRQIQLHATELMNRLNMNNKCGIITRMCLQDLQNYIWSTNSIWQMKLNTWKGISKRELNREILELLAANEIQIEITDAHKFPITPMGENISIEEFMQSNGHIDKIIPNGYAPNWFNELKTELENRRDEIRRGRQTNPFNRIIKLDQAQIKKDQLVAIKTNTDALIGRIYRNLRENISTIPIYHYVSDPMDGITGSPVAPCKGYDLAEHELNANMQIELSPIAIAITNYFKKMKKDKNGVTEIGDDNDDAPLTRKETKIFFKELKKEISDIRKLLEMSGVEDYTTEESFIKKFVGEIASYSINKYIYPNKKELKKFAGAIFAKSYPEYFEHWKDDRWKLKKEISDIRKLLEMSGVEDYTTEESFIKLLAKHRSRRGAITIRVRSSFFSTFGESDLPTINIKSAASEVLSWKKFQKVKDILRKLNQDIDDHENLTCPKVESIKIDDEAIRKRMKKNIVNKESESEEKSSEEEEKKGEEKRLGEERILEEERGRKERQEREKRRETWDEELIEIISGGPKREISDIRKLLASSEIESDCTTENEFINKVANSAIDKRIYLDESYLKSVVAGCAELKFHEYFGSWENKHWSSYYTKYIQSLLLAKHRNLRGSIANRVRSALFTVFGEHELLYIDTKSASQEIKE</sequence>
<feature type="region of interest" description="Disordered" evidence="1">
    <location>
        <begin position="584"/>
        <end position="605"/>
    </location>
</feature>
<comment type="caution">
    <text evidence="2">The sequence shown here is derived from an EMBL/GenBank/DDBJ whole genome shotgun (WGS) entry which is preliminary data.</text>
</comment>